<feature type="coiled-coil region" evidence="1">
    <location>
        <begin position="16"/>
        <end position="103"/>
    </location>
</feature>
<reference evidence="3" key="2">
    <citation type="submission" date="2024-10" db="UniProtKB">
        <authorList>
            <consortium name="EnsemblProtists"/>
        </authorList>
    </citation>
    <scope>IDENTIFICATION</scope>
</reference>
<feature type="region of interest" description="Disordered" evidence="2">
    <location>
        <begin position="275"/>
        <end position="307"/>
    </location>
</feature>
<reference evidence="4" key="1">
    <citation type="journal article" date="2013" name="Nature">
        <title>Pan genome of the phytoplankton Emiliania underpins its global distribution.</title>
        <authorList>
            <person name="Read B.A."/>
            <person name="Kegel J."/>
            <person name="Klute M.J."/>
            <person name="Kuo A."/>
            <person name="Lefebvre S.C."/>
            <person name="Maumus F."/>
            <person name="Mayer C."/>
            <person name="Miller J."/>
            <person name="Monier A."/>
            <person name="Salamov A."/>
            <person name="Young J."/>
            <person name="Aguilar M."/>
            <person name="Claverie J.M."/>
            <person name="Frickenhaus S."/>
            <person name="Gonzalez K."/>
            <person name="Herman E.K."/>
            <person name="Lin Y.C."/>
            <person name="Napier J."/>
            <person name="Ogata H."/>
            <person name="Sarno A.F."/>
            <person name="Shmutz J."/>
            <person name="Schroeder D."/>
            <person name="de Vargas C."/>
            <person name="Verret F."/>
            <person name="von Dassow P."/>
            <person name="Valentin K."/>
            <person name="Van de Peer Y."/>
            <person name="Wheeler G."/>
            <person name="Dacks J.B."/>
            <person name="Delwiche C.F."/>
            <person name="Dyhrman S.T."/>
            <person name="Glockner G."/>
            <person name="John U."/>
            <person name="Richards T."/>
            <person name="Worden A.Z."/>
            <person name="Zhang X."/>
            <person name="Grigoriev I.V."/>
            <person name="Allen A.E."/>
            <person name="Bidle K."/>
            <person name="Borodovsky M."/>
            <person name="Bowler C."/>
            <person name="Brownlee C."/>
            <person name="Cock J.M."/>
            <person name="Elias M."/>
            <person name="Gladyshev V.N."/>
            <person name="Groth M."/>
            <person name="Guda C."/>
            <person name="Hadaegh A."/>
            <person name="Iglesias-Rodriguez M.D."/>
            <person name="Jenkins J."/>
            <person name="Jones B.M."/>
            <person name="Lawson T."/>
            <person name="Leese F."/>
            <person name="Lindquist E."/>
            <person name="Lobanov A."/>
            <person name="Lomsadze A."/>
            <person name="Malik S.B."/>
            <person name="Marsh M.E."/>
            <person name="Mackinder L."/>
            <person name="Mock T."/>
            <person name="Mueller-Roeber B."/>
            <person name="Pagarete A."/>
            <person name="Parker M."/>
            <person name="Probert I."/>
            <person name="Quesneville H."/>
            <person name="Raines C."/>
            <person name="Rensing S.A."/>
            <person name="Riano-Pachon D.M."/>
            <person name="Richier S."/>
            <person name="Rokitta S."/>
            <person name="Shiraiwa Y."/>
            <person name="Soanes D.M."/>
            <person name="van der Giezen M."/>
            <person name="Wahlund T.M."/>
            <person name="Williams B."/>
            <person name="Wilson W."/>
            <person name="Wolfe G."/>
            <person name="Wurch L.L."/>
        </authorList>
    </citation>
    <scope>NUCLEOTIDE SEQUENCE</scope>
</reference>
<accession>A0A0D3KIV7</accession>
<dbReference type="EnsemblProtists" id="EOD35692">
    <property type="protein sequence ID" value="EOD35692"/>
    <property type="gene ID" value="EMIHUDRAFT_227493"/>
</dbReference>
<name>A0A0D3KIV7_EMIH1</name>
<evidence type="ECO:0000256" key="1">
    <source>
        <dbReference type="SAM" id="Coils"/>
    </source>
</evidence>
<evidence type="ECO:0000313" key="3">
    <source>
        <dbReference type="EnsemblProtists" id="EOD35692"/>
    </source>
</evidence>
<organism evidence="3 4">
    <name type="scientific">Emiliania huxleyi (strain CCMP1516)</name>
    <dbReference type="NCBI Taxonomy" id="280463"/>
    <lineage>
        <taxon>Eukaryota</taxon>
        <taxon>Haptista</taxon>
        <taxon>Haptophyta</taxon>
        <taxon>Prymnesiophyceae</taxon>
        <taxon>Isochrysidales</taxon>
        <taxon>Noelaerhabdaceae</taxon>
        <taxon>Emiliania</taxon>
    </lineage>
</organism>
<proteinExistence type="predicted"/>
<dbReference type="PaxDb" id="2903-EOD35692"/>
<dbReference type="AlphaFoldDB" id="A0A0D3KIV7"/>
<keyword evidence="1" id="KW-0175">Coiled coil</keyword>
<dbReference type="KEGG" id="ehx:EMIHUDRAFT_227493"/>
<evidence type="ECO:0008006" key="5">
    <source>
        <dbReference type="Google" id="ProtNLM"/>
    </source>
</evidence>
<evidence type="ECO:0000313" key="4">
    <source>
        <dbReference type="Proteomes" id="UP000013827"/>
    </source>
</evidence>
<feature type="region of interest" description="Disordered" evidence="2">
    <location>
        <begin position="194"/>
        <end position="216"/>
    </location>
</feature>
<keyword evidence="4" id="KW-1185">Reference proteome</keyword>
<feature type="compositionally biased region" description="Low complexity" evidence="2">
    <location>
        <begin position="284"/>
        <end position="294"/>
    </location>
</feature>
<dbReference type="RefSeq" id="XP_005788121.1">
    <property type="nucleotide sequence ID" value="XM_005788064.1"/>
</dbReference>
<dbReference type="HOGENOM" id="CLU_449353_0_0_1"/>
<protein>
    <recommendedName>
        <fullName evidence="5">Shugoshin C-terminal domain-containing protein</fullName>
    </recommendedName>
</protein>
<dbReference type="Proteomes" id="UP000013827">
    <property type="component" value="Unassembled WGS sequence"/>
</dbReference>
<evidence type="ECO:0000256" key="2">
    <source>
        <dbReference type="SAM" id="MobiDB-lite"/>
    </source>
</evidence>
<dbReference type="GeneID" id="17280963"/>
<sequence length="608" mass="65135">MDARTTAALRSRDARIREQNIQLSEQYAQLSQQQAEAVAERRQHAEEASQLVRRNVRLVKRVNELARAREEAERSAFELRAELQRVTELYHNTEELAESLDRRLRVDDVPDLDETRYDAAATPTRTLVGLEEGLDSPAEPPATPSFSLPTRPLRTFQRRGGLHAPALSLLSPLVECSTGGTAGTADVLSPIRPAAAATRRGRPLHSPLSEPRRSKEALPSPLHDLAAVPSATIDLAPASRSLRLPFTPSKAALSALAGTTVPATAEARVQVLADQRQSVGQSHPRAVVAPPRKAANGRAGEPSLGSTAGLREVNRNLSGGSPKGVAFQFLTASESEQDRLPELLATAIGVPVAPQPPAGTAVPSANFTTTGADDRHGCRGEQRQRAQECSDNDSGVSITLHSQIRSHAISNQPGAHASFGNEERPMLDERPAEGDEAMSMVGRPVHTMSSKWKRSSGGDDAMTLVGRPLYPAARTDGDDLMSMVGRPLHVSGNRWNISTGPTSEPVPISALDADEADEGYFDEADEAAARDESVARADCLARDGACALEIAQGEAWGVQMQVSAGLGKYHAAMAAAREEINLATRDVGRVGPATGRKFRRCVYDTELE</sequence>